<evidence type="ECO:0000256" key="2">
    <source>
        <dbReference type="ARBA" id="ARBA00010304"/>
    </source>
</evidence>
<keyword evidence="4" id="KW-0234">DNA repair</keyword>
<evidence type="ECO:0000256" key="1">
    <source>
        <dbReference type="ARBA" id="ARBA00004123"/>
    </source>
</evidence>
<dbReference type="Proteomes" id="UP000193411">
    <property type="component" value="Unassembled WGS sequence"/>
</dbReference>
<comment type="caution">
    <text evidence="7">The sequence shown here is derived from an EMBL/GenBank/DDBJ whole genome shotgun (WGS) entry which is preliminary data.</text>
</comment>
<evidence type="ECO:0000256" key="3">
    <source>
        <dbReference type="ARBA" id="ARBA00022763"/>
    </source>
</evidence>
<dbReference type="GO" id="GO:0005634">
    <property type="term" value="C:nucleus"/>
    <property type="evidence" value="ECO:0007669"/>
    <property type="project" value="UniProtKB-SubCell"/>
</dbReference>
<protein>
    <submittedName>
        <fullName evidence="7">Beta-lactamase-like protein</fullName>
    </submittedName>
</protein>
<dbReference type="InterPro" id="IPR011084">
    <property type="entry name" value="DRMBL"/>
</dbReference>
<dbReference type="PANTHER" id="PTHR23240:SF6">
    <property type="entry name" value="DNA CROSS-LINK REPAIR 1A PROTEIN"/>
    <property type="match status" value="1"/>
</dbReference>
<dbReference type="InterPro" id="IPR036866">
    <property type="entry name" value="RibonucZ/Hydroxyglut_hydro"/>
</dbReference>
<dbReference type="GO" id="GO:0035312">
    <property type="term" value="F:5'-3' DNA exonuclease activity"/>
    <property type="evidence" value="ECO:0007669"/>
    <property type="project" value="TreeGrafter"/>
</dbReference>
<dbReference type="Pfam" id="PF07522">
    <property type="entry name" value="DRMBL"/>
    <property type="match status" value="1"/>
</dbReference>
<comment type="subcellular location">
    <subcellularLocation>
        <location evidence="1">Nucleus</location>
    </subcellularLocation>
</comment>
<proteinExistence type="inferred from homology"/>
<keyword evidence="8" id="KW-1185">Reference proteome</keyword>
<keyword evidence="3" id="KW-0227">DNA damage</keyword>
<name>A0A1Y2I132_9FUNG</name>
<evidence type="ECO:0000259" key="6">
    <source>
        <dbReference type="Pfam" id="PF07522"/>
    </source>
</evidence>
<gene>
    <name evidence="7" type="ORF">BCR44DRAFT_1213874</name>
</gene>
<dbReference type="AlphaFoldDB" id="A0A1Y2I132"/>
<sequence>MVHSSVSQTSFKRTLCIFVSSVPANSPVLFGARANQHINVCLDLREEAPPSTPQVVDSVTLGEDDEDDIADDDDLSHTQTALEPVATCVANSQSDSQRLSINDSLPLGSVQDYTTPFPSEESQAADASIDFLHIDVDDFFSPMDDGDETVSSAFTVTTRSLHGIEPNCDFAYPCKKQRPCPFYKWIPGTQFTVDAFNFGAIPGCSAYFLTHFHSDHYMGLSGTFTHGPIYLSPITRALVRLQFPRVRPDLLKELPMNETTMVNDVAVTLLDANHCPGSVMFHFKLPNGQSHLHVGDFRAHPLMLHHPLLKQPIDTLFLDTTYLHPSHKFAPQHEVLDVLSEFVRRVANNVPFVITRRSAPRYPPPITYRKYNQSITSSSCPDSANKTIAVSGQVDPYLPPDFQYSSHTHLEQLWDEPVTRLLVVVGSYTVGKEKVFMSIVEALNTRFHCDSRKWTLFQTYNDAAMAARYSTDPVAANVHVVSMRDVNPQALHAYLDAYGETFSHVLAIKPTGWTFADKDGKGGTKLDAPPAASASAGSSACKVAGPRQRSILELWGGGASKPSASLATPSSSSSASPATTVHIPTRRIHMSDLSPQWIGKRVAVLGVPYSEHSSFSELRGFVRGLQVRKVVPTVGVGSAAMRAEMDKYLSEWQKDKWADGRRGEGIDWVVDGDA</sequence>
<dbReference type="GO" id="GO:0003684">
    <property type="term" value="F:damaged DNA binding"/>
    <property type="evidence" value="ECO:0007669"/>
    <property type="project" value="TreeGrafter"/>
</dbReference>
<dbReference type="STRING" id="765915.A0A1Y2I132"/>
<dbReference type="Gene3D" id="3.40.50.12650">
    <property type="match status" value="1"/>
</dbReference>
<evidence type="ECO:0000256" key="5">
    <source>
        <dbReference type="ARBA" id="ARBA00023242"/>
    </source>
</evidence>
<keyword evidence="5" id="KW-0539">Nucleus</keyword>
<evidence type="ECO:0000256" key="4">
    <source>
        <dbReference type="ARBA" id="ARBA00023204"/>
    </source>
</evidence>
<feature type="domain" description="DNA repair metallo-beta-lactamase" evidence="6">
    <location>
        <begin position="470"/>
        <end position="637"/>
    </location>
</feature>
<evidence type="ECO:0000313" key="7">
    <source>
        <dbReference type="EMBL" id="ORZ39693.1"/>
    </source>
</evidence>
<evidence type="ECO:0000313" key="8">
    <source>
        <dbReference type="Proteomes" id="UP000193411"/>
    </source>
</evidence>
<dbReference type="GO" id="GO:0006303">
    <property type="term" value="P:double-strand break repair via nonhomologous end joining"/>
    <property type="evidence" value="ECO:0007669"/>
    <property type="project" value="TreeGrafter"/>
</dbReference>
<dbReference type="OrthoDB" id="262529at2759"/>
<dbReference type="CDD" id="cd16273">
    <property type="entry name" value="SNM1A-1C-like_MBL-fold"/>
    <property type="match status" value="1"/>
</dbReference>
<dbReference type="GO" id="GO:0036297">
    <property type="term" value="P:interstrand cross-link repair"/>
    <property type="evidence" value="ECO:0007669"/>
    <property type="project" value="TreeGrafter"/>
</dbReference>
<dbReference type="SUPFAM" id="SSF56281">
    <property type="entry name" value="Metallo-hydrolase/oxidoreductase"/>
    <property type="match status" value="1"/>
</dbReference>
<accession>A0A1Y2I132</accession>
<dbReference type="PANTHER" id="PTHR23240">
    <property type="entry name" value="DNA CROSS-LINK REPAIR PROTEIN PSO2/SNM1-RELATED"/>
    <property type="match status" value="1"/>
</dbReference>
<reference evidence="7 8" key="1">
    <citation type="submission" date="2016-07" db="EMBL/GenBank/DDBJ databases">
        <title>Pervasive Adenine N6-methylation of Active Genes in Fungi.</title>
        <authorList>
            <consortium name="DOE Joint Genome Institute"/>
            <person name="Mondo S.J."/>
            <person name="Dannebaum R.O."/>
            <person name="Kuo R.C."/>
            <person name="Labutti K."/>
            <person name="Haridas S."/>
            <person name="Kuo A."/>
            <person name="Salamov A."/>
            <person name="Ahrendt S.R."/>
            <person name="Lipzen A."/>
            <person name="Sullivan W."/>
            <person name="Andreopoulos W.B."/>
            <person name="Clum A."/>
            <person name="Lindquist E."/>
            <person name="Daum C."/>
            <person name="Ramamoorthy G.K."/>
            <person name="Gryganskyi A."/>
            <person name="Culley D."/>
            <person name="Magnuson J.K."/>
            <person name="James T.Y."/>
            <person name="O'Malley M.A."/>
            <person name="Stajich J.E."/>
            <person name="Spatafora J.W."/>
            <person name="Visel A."/>
            <person name="Grigoriev I.V."/>
        </authorList>
    </citation>
    <scope>NUCLEOTIDE SEQUENCE [LARGE SCALE GENOMIC DNA]</scope>
    <source>
        <strain evidence="7 8">PL171</strain>
    </source>
</reference>
<comment type="similarity">
    <text evidence="2">Belongs to the DNA repair metallo-beta-lactamase (DRMBL) family.</text>
</comment>
<organism evidence="7 8">
    <name type="scientific">Catenaria anguillulae PL171</name>
    <dbReference type="NCBI Taxonomy" id="765915"/>
    <lineage>
        <taxon>Eukaryota</taxon>
        <taxon>Fungi</taxon>
        <taxon>Fungi incertae sedis</taxon>
        <taxon>Blastocladiomycota</taxon>
        <taxon>Blastocladiomycetes</taxon>
        <taxon>Blastocladiales</taxon>
        <taxon>Catenariaceae</taxon>
        <taxon>Catenaria</taxon>
    </lineage>
</organism>
<dbReference type="Gene3D" id="3.60.15.10">
    <property type="entry name" value="Ribonuclease Z/Hydroxyacylglutathione hydrolase-like"/>
    <property type="match status" value="1"/>
</dbReference>
<dbReference type="EMBL" id="MCFL01000004">
    <property type="protein sequence ID" value="ORZ39693.1"/>
    <property type="molecule type" value="Genomic_DNA"/>
</dbReference>